<dbReference type="InterPro" id="IPR004216">
    <property type="entry name" value="Fuc/Ara_isomerase_C"/>
</dbReference>
<evidence type="ECO:0000256" key="2">
    <source>
        <dbReference type="ARBA" id="ARBA00022935"/>
    </source>
</evidence>
<keyword evidence="1" id="KW-0479">Metal-binding</keyword>
<proteinExistence type="predicted"/>
<comment type="caution">
    <text evidence="8">The sequence shown here is derived from an EMBL/GenBank/DDBJ whole genome shotgun (WGS) entry which is preliminary data.</text>
</comment>
<feature type="domain" description="L-arabinose isomerase central" evidence="7">
    <location>
        <begin position="216"/>
        <end position="348"/>
    </location>
</feature>
<dbReference type="InterPro" id="IPR024664">
    <property type="entry name" value="Ara_Isoase_C"/>
</dbReference>
<evidence type="ECO:0000256" key="1">
    <source>
        <dbReference type="ARBA" id="ARBA00022723"/>
    </source>
</evidence>
<dbReference type="Pfam" id="PF11762">
    <property type="entry name" value="Arabinose_Iso_C"/>
    <property type="match status" value="1"/>
</dbReference>
<dbReference type="Pfam" id="PF24856">
    <property type="entry name" value="AraA_central"/>
    <property type="match status" value="1"/>
</dbReference>
<accession>A0A9D1LVT8</accession>
<protein>
    <submittedName>
        <fullName evidence="8">L-fucose/L-arabinose isomerase family protein</fullName>
    </submittedName>
</protein>
<dbReference type="PANTHER" id="PTHR38464:SF1">
    <property type="entry name" value="L-ARABINOSE ISOMERASE"/>
    <property type="match status" value="1"/>
</dbReference>
<reference evidence="8" key="2">
    <citation type="journal article" date="2021" name="PeerJ">
        <title>Extensive microbial diversity within the chicken gut microbiome revealed by metagenomics and culture.</title>
        <authorList>
            <person name="Gilroy R."/>
            <person name="Ravi A."/>
            <person name="Getino M."/>
            <person name="Pursley I."/>
            <person name="Horton D.L."/>
            <person name="Alikhan N.F."/>
            <person name="Baker D."/>
            <person name="Gharbi K."/>
            <person name="Hall N."/>
            <person name="Watson M."/>
            <person name="Adriaenssens E.M."/>
            <person name="Foster-Nyarko E."/>
            <person name="Jarju S."/>
            <person name="Secka A."/>
            <person name="Antonio M."/>
            <person name="Oren A."/>
            <person name="Chaudhuri R.R."/>
            <person name="La Ragione R."/>
            <person name="Hildebrand F."/>
            <person name="Pallen M.J."/>
        </authorList>
    </citation>
    <scope>NUCLEOTIDE SEQUENCE</scope>
    <source>
        <strain evidence="8">ChiSjej4B22-9803</strain>
    </source>
</reference>
<gene>
    <name evidence="8" type="ORF">IAB04_05910</name>
</gene>
<evidence type="ECO:0000256" key="4">
    <source>
        <dbReference type="ARBA" id="ARBA00023235"/>
    </source>
</evidence>
<keyword evidence="3" id="KW-0464">Manganese</keyword>
<keyword evidence="4 8" id="KW-0413">Isomerase</keyword>
<reference evidence="8" key="1">
    <citation type="submission" date="2020-10" db="EMBL/GenBank/DDBJ databases">
        <authorList>
            <person name="Gilroy R."/>
        </authorList>
    </citation>
    <scope>NUCLEOTIDE SEQUENCE</scope>
    <source>
        <strain evidence="8">ChiSjej4B22-9803</strain>
    </source>
</reference>
<dbReference type="GO" id="GO:0008733">
    <property type="term" value="F:L-arabinose isomerase activity"/>
    <property type="evidence" value="ECO:0007669"/>
    <property type="project" value="InterPro"/>
</dbReference>
<dbReference type="EMBL" id="DVND01000153">
    <property type="protein sequence ID" value="HIU48881.1"/>
    <property type="molecule type" value="Genomic_DNA"/>
</dbReference>
<evidence type="ECO:0000256" key="3">
    <source>
        <dbReference type="ARBA" id="ARBA00023211"/>
    </source>
</evidence>
<evidence type="ECO:0000313" key="8">
    <source>
        <dbReference type="EMBL" id="HIU48881.1"/>
    </source>
</evidence>
<dbReference type="Proteomes" id="UP000824111">
    <property type="component" value="Unassembled WGS sequence"/>
</dbReference>
<dbReference type="SUPFAM" id="SSF50443">
    <property type="entry name" value="FucI/AraA C-terminal domain-like"/>
    <property type="match status" value="1"/>
</dbReference>
<dbReference type="SUPFAM" id="SSF53743">
    <property type="entry name" value="FucI/AraA N-terminal and middle domains"/>
    <property type="match status" value="1"/>
</dbReference>
<dbReference type="GO" id="GO:0019569">
    <property type="term" value="P:L-arabinose catabolic process to D-xylulose 5-phosphate"/>
    <property type="evidence" value="ECO:0007669"/>
    <property type="project" value="TreeGrafter"/>
</dbReference>
<dbReference type="InterPro" id="IPR009015">
    <property type="entry name" value="Fucose_isomerase_N/cen_sf"/>
</dbReference>
<dbReference type="PANTHER" id="PTHR38464">
    <property type="entry name" value="L-ARABINOSE ISOMERASE"/>
    <property type="match status" value="1"/>
</dbReference>
<dbReference type="InterPro" id="IPR038583">
    <property type="entry name" value="AraA_N_sf"/>
</dbReference>
<name>A0A9D1LVT8_9FIRM</name>
<dbReference type="GO" id="GO:0046872">
    <property type="term" value="F:metal ion binding"/>
    <property type="evidence" value="ECO:0007669"/>
    <property type="project" value="UniProtKB-KW"/>
</dbReference>
<dbReference type="Gene3D" id="3.40.50.10940">
    <property type="match status" value="1"/>
</dbReference>
<dbReference type="CDD" id="cd00578">
    <property type="entry name" value="L-fuc_L-ara-isomerases"/>
    <property type="match status" value="1"/>
</dbReference>
<evidence type="ECO:0000259" key="7">
    <source>
        <dbReference type="Pfam" id="PF24856"/>
    </source>
</evidence>
<dbReference type="AlphaFoldDB" id="A0A9D1LVT8"/>
<organism evidence="8 9">
    <name type="scientific">Candidatus Avimonoglobus intestinipullorum</name>
    <dbReference type="NCBI Taxonomy" id="2840699"/>
    <lineage>
        <taxon>Bacteria</taxon>
        <taxon>Bacillati</taxon>
        <taxon>Bacillota</taxon>
        <taxon>Clostridia</taxon>
        <taxon>Eubacteriales</taxon>
        <taxon>Candidatus Avimonoglobus</taxon>
    </lineage>
</organism>
<dbReference type="InterPro" id="IPR055390">
    <property type="entry name" value="AraA_central"/>
</dbReference>
<dbReference type="InterPro" id="IPR003762">
    <property type="entry name" value="Lara_isomerase"/>
</dbReference>
<evidence type="ECO:0000256" key="5">
    <source>
        <dbReference type="ARBA" id="ARBA00023277"/>
    </source>
</evidence>
<feature type="domain" description="L-arabinose isomerase C-terminal" evidence="6">
    <location>
        <begin position="355"/>
        <end position="494"/>
    </location>
</feature>
<sequence length="499" mass="54833">MDYSIFFLYNQIKNGGISVIERTRKRTATIGIFAVGHAVYWDQFEGLKDKLLQYHADFGKMVRANDVSVVDFGMIDSSEKAYAAIPGLLAADVDIIFCNMVTYATSSVFAPIIKAVQRPVVLAALQPAPALDYSKACTFMQLENDNICSVPEFTGVAVRMGRRVEDVIIGCLYNDSGAMAEIAKWCDIAKALHGLRGARIGLMGHVLEAMYDMHADPTAVSAAFGVHVPLLEIDDVVRLYNQVSEREIGEKSAFIQKEFEMPEPKSDPVTMRLTDADLYQAAKAAVALDKLVEEYHLTGLAYYYEGMEGSIQRQVASSIIVGNSILNAQGIPMCGEFDIKTCIAMLIMDRLDIGGSFAEFHPFDFNEDFILVGHDGPHHLRIAEGKPVLRSLTKYHGKPGHGASVEFKLKEGPITMLGITQTGNGRFKFVIGEGFSKKGPIPPTGNTNTRGFFEPTTKEFIKKWVMEGPTHHYALGIGHHADSIKKIADILGVESVIVK</sequence>
<keyword evidence="5" id="KW-0119">Carbohydrate metabolism</keyword>
<evidence type="ECO:0000313" key="9">
    <source>
        <dbReference type="Proteomes" id="UP000824111"/>
    </source>
</evidence>
<dbReference type="GO" id="GO:0005829">
    <property type="term" value="C:cytosol"/>
    <property type="evidence" value="ECO:0007669"/>
    <property type="project" value="TreeGrafter"/>
</dbReference>
<evidence type="ECO:0000259" key="6">
    <source>
        <dbReference type="Pfam" id="PF11762"/>
    </source>
</evidence>
<keyword evidence="2" id="KW-0054">Arabinose catabolism</keyword>